<dbReference type="PANTHER" id="PTHR34322:SF2">
    <property type="entry name" value="TRANSPOSASE IS200-LIKE DOMAIN-CONTAINING PROTEIN"/>
    <property type="match status" value="1"/>
</dbReference>
<dbReference type="RefSeq" id="WP_040199186.1">
    <property type="nucleotide sequence ID" value="NZ_CP010311.1"/>
</dbReference>
<dbReference type="Gene3D" id="1.10.1750.10">
    <property type="match status" value="1"/>
</dbReference>
<keyword evidence="4" id="KW-1185">Reference proteome</keyword>
<name>A0A0B5FEQ1_9BACT</name>
<accession>A0A0B5FEQ1</accession>
<reference evidence="3 4" key="1">
    <citation type="journal article" date="2015" name="Genome Announc.">
        <title>Genomes of Geoalkalibacter ferrihydriticus Z-0531T and Geoalkalibacter subterraneus Red1T, Two Haloalkaliphilic Metal-Reducing Deltaproteobacteria.</title>
        <authorList>
            <person name="Badalamenti J.P."/>
            <person name="Krajmalnik-Brown R."/>
            <person name="Torres C.I."/>
            <person name="Bond D.R."/>
        </authorList>
    </citation>
    <scope>NUCLEOTIDE SEQUENCE [LARGE SCALE GENOMIC DNA]</scope>
    <source>
        <strain evidence="3 4">Red1</strain>
    </source>
</reference>
<evidence type="ECO:0008006" key="5">
    <source>
        <dbReference type="Google" id="ProtNLM"/>
    </source>
</evidence>
<dbReference type="HOGENOM" id="CLU_068226_0_1_7"/>
<sequence>MPRTARLDIPGLTYHVIARGVNRCDLFLDDNDRRKFLSRFSDLLTETQTQCFAWTLMSNHFHLLLRPQQTGLAHLMRRLLTAYAIYFNRRYDRSGHLFQNRYRSIVCDEDTYLHELVRYIHLNPLRAGAVKELNELDEYPWCGHAVVMGKKALPGQAVNEVLELFANNGAQGRIRYRSFIADGLDLDAQEKITRRGAAREGEPFPDPHIFGDEGFAERLQALQQRERRSKKGMPVDEIVKRVCGEYKIEAGELVRNTRTAKIAEVRAVICYLAVRIVGYSGVVVGRYVNLERAGVSRAAARGELVVKNCPQLLKLVDE</sequence>
<dbReference type="InterPro" id="IPR002686">
    <property type="entry name" value="Transposase_17"/>
</dbReference>
<dbReference type="SUPFAM" id="SSF48295">
    <property type="entry name" value="TrpR-like"/>
    <property type="match status" value="1"/>
</dbReference>
<dbReference type="InterPro" id="IPR013159">
    <property type="entry name" value="DnaA_C"/>
</dbReference>
<dbReference type="Proteomes" id="UP000035036">
    <property type="component" value="Chromosome"/>
</dbReference>
<evidence type="ECO:0000313" key="3">
    <source>
        <dbReference type="EMBL" id="AJF05798.1"/>
    </source>
</evidence>
<protein>
    <recommendedName>
        <fullName evidence="5">Transposase</fullName>
    </recommendedName>
</protein>
<dbReference type="GO" id="GO:0006313">
    <property type="term" value="P:DNA transposition"/>
    <property type="evidence" value="ECO:0007669"/>
    <property type="project" value="InterPro"/>
</dbReference>
<evidence type="ECO:0000259" key="2">
    <source>
        <dbReference type="SMART" id="SM01321"/>
    </source>
</evidence>
<dbReference type="SUPFAM" id="SSF143422">
    <property type="entry name" value="Transposase IS200-like"/>
    <property type="match status" value="1"/>
</dbReference>
<feature type="domain" description="Chromosomal replication initiator DnaA C-terminal" evidence="1">
    <location>
        <begin position="234"/>
        <end position="302"/>
    </location>
</feature>
<evidence type="ECO:0000259" key="1">
    <source>
        <dbReference type="SMART" id="SM00760"/>
    </source>
</evidence>
<dbReference type="SMART" id="SM00760">
    <property type="entry name" value="Bac_DnaA_C"/>
    <property type="match status" value="1"/>
</dbReference>
<gene>
    <name evidence="3" type="ORF">GSUB_03340</name>
</gene>
<feature type="domain" description="Transposase IS200-like" evidence="2">
    <location>
        <begin position="9"/>
        <end position="123"/>
    </location>
</feature>
<dbReference type="KEGG" id="gsb:GSUB_03340"/>
<dbReference type="Pfam" id="PF08299">
    <property type="entry name" value="Bac_DnaA_C"/>
    <property type="match status" value="1"/>
</dbReference>
<dbReference type="GO" id="GO:0004803">
    <property type="term" value="F:transposase activity"/>
    <property type="evidence" value="ECO:0007669"/>
    <property type="project" value="InterPro"/>
</dbReference>
<dbReference type="Gene3D" id="3.30.70.1290">
    <property type="entry name" value="Transposase IS200-like"/>
    <property type="match status" value="1"/>
</dbReference>
<dbReference type="Pfam" id="PF01797">
    <property type="entry name" value="Y1_Tnp"/>
    <property type="match status" value="1"/>
</dbReference>
<proteinExistence type="predicted"/>
<organism evidence="3 4">
    <name type="scientific">Geoalkalibacter subterraneus</name>
    <dbReference type="NCBI Taxonomy" id="483547"/>
    <lineage>
        <taxon>Bacteria</taxon>
        <taxon>Pseudomonadati</taxon>
        <taxon>Thermodesulfobacteriota</taxon>
        <taxon>Desulfuromonadia</taxon>
        <taxon>Desulfuromonadales</taxon>
        <taxon>Geoalkalibacteraceae</taxon>
        <taxon>Geoalkalibacter</taxon>
    </lineage>
</organism>
<dbReference type="InterPro" id="IPR036515">
    <property type="entry name" value="Transposase_17_sf"/>
</dbReference>
<dbReference type="GO" id="GO:0043565">
    <property type="term" value="F:sequence-specific DNA binding"/>
    <property type="evidence" value="ECO:0007669"/>
    <property type="project" value="InterPro"/>
</dbReference>
<dbReference type="PANTHER" id="PTHR34322">
    <property type="entry name" value="TRANSPOSASE, Y1_TNP DOMAIN-CONTAINING"/>
    <property type="match status" value="1"/>
</dbReference>
<evidence type="ECO:0000313" key="4">
    <source>
        <dbReference type="Proteomes" id="UP000035036"/>
    </source>
</evidence>
<dbReference type="GO" id="GO:0006270">
    <property type="term" value="P:DNA replication initiation"/>
    <property type="evidence" value="ECO:0007669"/>
    <property type="project" value="InterPro"/>
</dbReference>
<dbReference type="GO" id="GO:0006275">
    <property type="term" value="P:regulation of DNA replication"/>
    <property type="evidence" value="ECO:0007669"/>
    <property type="project" value="InterPro"/>
</dbReference>
<dbReference type="InterPro" id="IPR010921">
    <property type="entry name" value="Trp_repressor/repl_initiator"/>
</dbReference>
<dbReference type="SMART" id="SM01321">
    <property type="entry name" value="Y1_Tnp"/>
    <property type="match status" value="1"/>
</dbReference>
<dbReference type="AlphaFoldDB" id="A0A0B5FEQ1"/>
<dbReference type="EMBL" id="CP010311">
    <property type="protein sequence ID" value="AJF05798.1"/>
    <property type="molecule type" value="Genomic_DNA"/>
</dbReference>
<dbReference type="OrthoDB" id="9800147at2"/>
<dbReference type="STRING" id="483547.GSUB_03340"/>
<dbReference type="GO" id="GO:0005524">
    <property type="term" value="F:ATP binding"/>
    <property type="evidence" value="ECO:0007669"/>
    <property type="project" value="InterPro"/>
</dbReference>